<reference evidence="2 3" key="1">
    <citation type="submission" date="2017-02" db="EMBL/GenBank/DDBJ databases">
        <title>Genomes of Trichoderma spp. with biocontrol activity.</title>
        <authorList>
            <person name="Gardiner D."/>
            <person name="Kazan K."/>
            <person name="Vos C."/>
            <person name="Harvey P."/>
        </authorList>
    </citation>
    <scope>NUCLEOTIDE SEQUENCE [LARGE SCALE GENOMIC DNA]</scope>
    <source>
        <strain evidence="2 3">Tr1</strain>
    </source>
</reference>
<dbReference type="EMBL" id="MTYI01000048">
    <property type="protein sequence ID" value="PNP56113.1"/>
    <property type="molecule type" value="Genomic_DNA"/>
</dbReference>
<evidence type="ECO:0000313" key="2">
    <source>
        <dbReference type="EMBL" id="PNP56113.1"/>
    </source>
</evidence>
<dbReference type="PANTHER" id="PTHR31896:SF64">
    <property type="entry name" value="TRICHOTHECENE 3-O-ACETYLTRANSFERASE"/>
    <property type="match status" value="1"/>
</dbReference>
<dbReference type="OrthoDB" id="1862401at2759"/>
<comment type="caution">
    <text evidence="2">The sequence shown here is derived from an EMBL/GenBank/DDBJ whole genome shotgun (WGS) entry which is preliminary data.</text>
</comment>
<sequence length="456" mass="49882">MAKTLSTEESSQLSPLEWVMPRSFISQILCFPSTNPRIYEVLRDGLAGTVADVPYLASRVVAKTHPKGSVALSSPCDSLDDLFRVNDLATTVDYNDLKAGDFRPLLFDGLDLFSADLDVAKTSPSPVFRAVLSLVKGGCLLSVSLNHSTADITAFGSLLKIWASHCRTGSSEDVQFSQLWLDRTAIVNSSRHAPTDAPLLLHKEDSSPSSQPSKPVEIETTFFRYSAESLKNLKAKVNEHLPDGTSWVSTSDILTAVLWGSAVFSEFSDGDYDTANDTANGTANDVCSMRIAVNCRSRYNPPLPKNYLGAAFGVSLVTAKKVDLMDIGRSSGETYSTSAIANVAAAVRQSVNVIDEDKMNTIINHLSGQRDVTGLKLCEQPASVSIVFWADEGVYELDWGTELGHCEVVRLPTFKTKRYPVVFPRLPNGDLEVLVSFDQELLNRWRKVYGVSPWKA</sequence>
<evidence type="ECO:0000313" key="3">
    <source>
        <dbReference type="Proteomes" id="UP000236290"/>
    </source>
</evidence>
<dbReference type="GO" id="GO:0016740">
    <property type="term" value="F:transferase activity"/>
    <property type="evidence" value="ECO:0007669"/>
    <property type="project" value="UniProtKB-KW"/>
</dbReference>
<dbReference type="InterPro" id="IPR051283">
    <property type="entry name" value="Sec_Metabolite_Acyltrans"/>
</dbReference>
<accession>A0A2K0UEB2</accession>
<protein>
    <recommendedName>
        <fullName evidence="4">Trichothecene 3-O-acetyltransferase</fullName>
    </recommendedName>
</protein>
<organism evidence="2 3">
    <name type="scientific">Trichoderma harzianum</name>
    <name type="common">Hypocrea lixii</name>
    <dbReference type="NCBI Taxonomy" id="5544"/>
    <lineage>
        <taxon>Eukaryota</taxon>
        <taxon>Fungi</taxon>
        <taxon>Dikarya</taxon>
        <taxon>Ascomycota</taxon>
        <taxon>Pezizomycotina</taxon>
        <taxon>Sordariomycetes</taxon>
        <taxon>Hypocreomycetidae</taxon>
        <taxon>Hypocreales</taxon>
        <taxon>Hypocreaceae</taxon>
        <taxon>Trichoderma</taxon>
    </lineage>
</organism>
<gene>
    <name evidence="2" type="ORF">THARTR1_03638</name>
</gene>
<dbReference type="Proteomes" id="UP000236290">
    <property type="component" value="Unassembled WGS sequence"/>
</dbReference>
<name>A0A2K0UEB2_TRIHA</name>
<dbReference type="Gene3D" id="3.30.559.10">
    <property type="entry name" value="Chloramphenicol acetyltransferase-like domain"/>
    <property type="match status" value="2"/>
</dbReference>
<proteinExistence type="predicted"/>
<dbReference type="AlphaFoldDB" id="A0A2K0UEB2"/>
<evidence type="ECO:0000256" key="1">
    <source>
        <dbReference type="ARBA" id="ARBA00022679"/>
    </source>
</evidence>
<dbReference type="PANTHER" id="PTHR31896">
    <property type="entry name" value="FAMILY REGULATORY PROTEIN, PUTATIVE (AFU_ORTHOLOGUE AFUA_3G14730)-RELATED"/>
    <property type="match status" value="1"/>
</dbReference>
<dbReference type="InterPro" id="IPR023213">
    <property type="entry name" value="CAT-like_dom_sf"/>
</dbReference>
<keyword evidence="1" id="KW-0808">Transferase</keyword>
<dbReference type="Pfam" id="PF02458">
    <property type="entry name" value="Transferase"/>
    <property type="match status" value="1"/>
</dbReference>
<evidence type="ECO:0008006" key="4">
    <source>
        <dbReference type="Google" id="ProtNLM"/>
    </source>
</evidence>